<feature type="domain" description="CRAL-TRIO" evidence="3">
    <location>
        <begin position="151"/>
        <end position="302"/>
    </location>
</feature>
<evidence type="ECO:0000256" key="2">
    <source>
        <dbReference type="SAM" id="MobiDB-lite"/>
    </source>
</evidence>
<dbReference type="InterPro" id="IPR036865">
    <property type="entry name" value="CRAL-TRIO_dom_sf"/>
</dbReference>
<dbReference type="InterPro" id="IPR056466">
    <property type="entry name" value="Spectrin_DBS"/>
</dbReference>
<dbReference type="Gene3D" id="3.40.525.10">
    <property type="entry name" value="CRAL-TRIO lipid binding domain"/>
    <property type="match status" value="1"/>
</dbReference>
<keyword evidence="5" id="KW-1185">Reference proteome</keyword>
<dbReference type="PANTHER" id="PTHR22826">
    <property type="entry name" value="RHO GUANINE EXCHANGE FACTOR-RELATED"/>
    <property type="match status" value="1"/>
</dbReference>
<keyword evidence="1" id="KW-0344">Guanine-nucleotide releasing factor</keyword>
<protein>
    <recommendedName>
        <fullName evidence="3">CRAL-TRIO domain-containing protein</fullName>
    </recommendedName>
</protein>
<dbReference type="GO" id="GO:0005737">
    <property type="term" value="C:cytoplasm"/>
    <property type="evidence" value="ECO:0007669"/>
    <property type="project" value="TreeGrafter"/>
</dbReference>
<dbReference type="Proteomes" id="UP000092460">
    <property type="component" value="Unassembled WGS sequence"/>
</dbReference>
<reference evidence="5" key="1">
    <citation type="submission" date="2015-01" db="EMBL/GenBank/DDBJ databases">
        <authorList>
            <person name="Aksoy S."/>
            <person name="Warren W."/>
            <person name="Wilson R.K."/>
        </authorList>
    </citation>
    <scope>NUCLEOTIDE SEQUENCE [LARGE SCALE GENOMIC DNA]</scope>
    <source>
        <strain evidence="5">IAEA</strain>
    </source>
</reference>
<proteinExistence type="predicted"/>
<dbReference type="Pfam" id="PF13716">
    <property type="entry name" value="CRAL_TRIO_2"/>
    <property type="match status" value="1"/>
</dbReference>
<dbReference type="AlphaFoldDB" id="A0A1B0B5D4"/>
<dbReference type="GO" id="GO:0005085">
    <property type="term" value="F:guanyl-nucleotide exchange factor activity"/>
    <property type="evidence" value="ECO:0007669"/>
    <property type="project" value="UniProtKB-KW"/>
</dbReference>
<dbReference type="SUPFAM" id="SSF52087">
    <property type="entry name" value="CRAL/TRIO domain"/>
    <property type="match status" value="1"/>
</dbReference>
<dbReference type="InterPro" id="IPR001251">
    <property type="entry name" value="CRAL-TRIO_dom"/>
</dbReference>
<dbReference type="InterPro" id="IPR051336">
    <property type="entry name" value="RhoGEF_Guanine_NuclExch_SF"/>
</dbReference>
<dbReference type="PANTHER" id="PTHR22826:SF211">
    <property type="entry name" value="LD43457P"/>
    <property type="match status" value="1"/>
</dbReference>
<organism evidence="4 5">
    <name type="scientific">Glossina palpalis gambiensis</name>
    <dbReference type="NCBI Taxonomy" id="67801"/>
    <lineage>
        <taxon>Eukaryota</taxon>
        <taxon>Metazoa</taxon>
        <taxon>Ecdysozoa</taxon>
        <taxon>Arthropoda</taxon>
        <taxon>Hexapoda</taxon>
        <taxon>Insecta</taxon>
        <taxon>Pterygota</taxon>
        <taxon>Neoptera</taxon>
        <taxon>Endopterygota</taxon>
        <taxon>Diptera</taxon>
        <taxon>Brachycera</taxon>
        <taxon>Muscomorpha</taxon>
        <taxon>Hippoboscoidea</taxon>
        <taxon>Glossinidae</taxon>
        <taxon>Glossina</taxon>
    </lineage>
</organism>
<sequence>MFGTHNHIGYFVPQDNDVESVLAESQAIVTHASQQQQRQQHMLESQSSVTSTTSIQTVLQQSVILQQNASTPKHANSTTNLNGLSLTQQQQQHQQQTVINSNSNSLNNSQIITYAIEALPGLRHPSDSVNSLLEHIAPANMSSEGVLNIADVADLLHPQHAIITGGRSQEGCPLIIFPDNNNFATLEEVDYQKLILYLTSVPSLQDADLGFHLIIDRRKDKWTSVKTVLQRISIYFPGIIHVVYVLRPSGLFQKAISEVSTKFSKDEYRFRLVICSALNDLHEYIEQNQLTSDMGGTLIYSHHEWIQQRISLEKFSSLTHQVSAELDIFIQAIHDTEFPNSVEATQKLLDDQGVDYERLKDEILAAAKHGETLLNNIKSNDEIKEFSERTGNVSSIERRSSAGQYQQQHSQQQQSIQNFTIRHQIIYHQQYKLKKPQYYDDCRDYRRLLVQLEETERRFDEFWHCLIEQTKTFEQLCSKDIDKAAETIIAGQQLIGSRGVYPWEIVQPKCDELQRICDIIGERVKKRLEILNKNRELMERVEKANEWCTNGVELLTSQRIEKCSTSAELAEQSLQEIQTFIASASDFKLSSPSEFKKIFLESTTPETKALVSQVSA</sequence>
<evidence type="ECO:0000313" key="4">
    <source>
        <dbReference type="EnsemblMetazoa" id="GPPI019428-PA"/>
    </source>
</evidence>
<name>A0A1B0B5D4_9MUSC</name>
<accession>A0A1B0B5D4</accession>
<evidence type="ECO:0000256" key="1">
    <source>
        <dbReference type="ARBA" id="ARBA00022658"/>
    </source>
</evidence>
<feature type="region of interest" description="Disordered" evidence="2">
    <location>
        <begin position="390"/>
        <end position="409"/>
    </location>
</feature>
<dbReference type="EMBL" id="JXJN01008676">
    <property type="status" value="NOT_ANNOTATED_CDS"/>
    <property type="molecule type" value="Genomic_DNA"/>
</dbReference>
<dbReference type="PROSITE" id="PS50191">
    <property type="entry name" value="CRAL_TRIO"/>
    <property type="match status" value="1"/>
</dbReference>
<dbReference type="VEuPathDB" id="VectorBase:GPPI019428"/>
<dbReference type="CDD" id="cd00170">
    <property type="entry name" value="SEC14"/>
    <property type="match status" value="1"/>
</dbReference>
<evidence type="ECO:0000313" key="5">
    <source>
        <dbReference type="Proteomes" id="UP000092460"/>
    </source>
</evidence>
<dbReference type="EnsemblMetazoa" id="GPPI019428-RA">
    <property type="protein sequence ID" value="GPPI019428-PA"/>
    <property type="gene ID" value="GPPI019428"/>
</dbReference>
<evidence type="ECO:0000259" key="3">
    <source>
        <dbReference type="PROSITE" id="PS50191"/>
    </source>
</evidence>
<dbReference type="Pfam" id="PF23289">
    <property type="entry name" value="Spectrin_5"/>
    <property type="match status" value="1"/>
</dbReference>
<dbReference type="STRING" id="67801.A0A1B0B5D4"/>
<dbReference type="SMART" id="SM00516">
    <property type="entry name" value="SEC14"/>
    <property type="match status" value="1"/>
</dbReference>
<reference evidence="4" key="2">
    <citation type="submission" date="2020-05" db="UniProtKB">
        <authorList>
            <consortium name="EnsemblMetazoa"/>
        </authorList>
    </citation>
    <scope>IDENTIFICATION</scope>
    <source>
        <strain evidence="4">IAEA</strain>
    </source>
</reference>